<accession>X0UEC6</accession>
<gene>
    <name evidence="2" type="ORF">S01H1_23435</name>
</gene>
<dbReference type="AlphaFoldDB" id="X0UEC6"/>
<proteinExistence type="predicted"/>
<name>X0UEC6_9ZZZZ</name>
<organism evidence="2">
    <name type="scientific">marine sediment metagenome</name>
    <dbReference type="NCBI Taxonomy" id="412755"/>
    <lineage>
        <taxon>unclassified sequences</taxon>
        <taxon>metagenomes</taxon>
        <taxon>ecological metagenomes</taxon>
    </lineage>
</organism>
<reference evidence="2" key="1">
    <citation type="journal article" date="2014" name="Front. Microbiol.">
        <title>High frequency of phylogenetically diverse reductive dehalogenase-homologous genes in deep subseafloor sedimentary metagenomes.</title>
        <authorList>
            <person name="Kawai M."/>
            <person name="Futagami T."/>
            <person name="Toyoda A."/>
            <person name="Takaki Y."/>
            <person name="Nishi S."/>
            <person name="Hori S."/>
            <person name="Arai W."/>
            <person name="Tsubouchi T."/>
            <person name="Morono Y."/>
            <person name="Uchiyama I."/>
            <person name="Ito T."/>
            <person name="Fujiyama A."/>
            <person name="Inagaki F."/>
            <person name="Takami H."/>
        </authorList>
    </citation>
    <scope>NUCLEOTIDE SEQUENCE</scope>
    <source>
        <strain evidence="2">Expedition CK06-06</strain>
    </source>
</reference>
<feature type="region of interest" description="Disordered" evidence="1">
    <location>
        <begin position="55"/>
        <end position="76"/>
    </location>
</feature>
<sequence length="142" mass="16464">TIAHYMEGDVLAQSPQFQRYLAHVDEDNYSLFYVSTFFPAERYDLPDDEDLEQMTTMKEKQTKPIDDDDDETPFTEGYQFSYQHQPTELTEIWQMYSGEGFIISTTLGANSLKIEGYPKAFEKLFMSILLSAFFAVSELDAF</sequence>
<feature type="non-terminal residue" evidence="2">
    <location>
        <position position="142"/>
    </location>
</feature>
<protein>
    <submittedName>
        <fullName evidence="2">Uncharacterized protein</fullName>
    </submittedName>
</protein>
<dbReference type="EMBL" id="BARS01013531">
    <property type="protein sequence ID" value="GAF97651.1"/>
    <property type="molecule type" value="Genomic_DNA"/>
</dbReference>
<comment type="caution">
    <text evidence="2">The sequence shown here is derived from an EMBL/GenBank/DDBJ whole genome shotgun (WGS) entry which is preliminary data.</text>
</comment>
<feature type="non-terminal residue" evidence="2">
    <location>
        <position position="1"/>
    </location>
</feature>
<evidence type="ECO:0000313" key="2">
    <source>
        <dbReference type="EMBL" id="GAF97651.1"/>
    </source>
</evidence>
<evidence type="ECO:0000256" key="1">
    <source>
        <dbReference type="SAM" id="MobiDB-lite"/>
    </source>
</evidence>